<keyword evidence="1" id="KW-0677">Repeat</keyword>
<evidence type="ECO:0000256" key="3">
    <source>
        <dbReference type="SAM" id="Phobius"/>
    </source>
</evidence>
<dbReference type="SMART" id="SM01088">
    <property type="entry name" value="Col_cuticle_N"/>
    <property type="match status" value="2"/>
</dbReference>
<feature type="domain" description="Nematode cuticle collagen N-terminal" evidence="4">
    <location>
        <begin position="356"/>
        <end position="408"/>
    </location>
</feature>
<evidence type="ECO:0000259" key="4">
    <source>
        <dbReference type="SMART" id="SM01088"/>
    </source>
</evidence>
<dbReference type="Pfam" id="PF01391">
    <property type="entry name" value="Collagen"/>
    <property type="match status" value="4"/>
</dbReference>
<sequence length="660" mass="68510">MWMKKLAKSKKYNCCNEANEILSNKTKICSTESMDKSLRKFQILAFFATTSTITAALLIPLLYGYVLRTLSLIESEIVYCVSQTKLIATQLSEIHNRINIVKNRKGRQVVYRYRSSLTYDNNLNDPYQWTSHIPVSSNTYYKQSLPESKTCNCNIGGIGPPGAPGSDGEPGVHGLPGNDGMPGKDYNFGDNNESVCLTCSPGPQGKPGDPGPKGLPGRPGSNGPPGHPSLVPGLLGLPGPAGLPGVPGEQGPPGPLGNPGMTISAKFYLLSGESRKVIVGPPGLPGPPGIPGLPGVPGRTIPGTIGPPGDRGKPGQPGLPGLQGLPGLTGPRGAADNMVLTTDEKLKLEEVMILKKAAFFGVAISTLAILTAVTIVPMVYNYAQRIQTNLQSEINFCRRRTIGLWEQYFAVCISNLCKIIFNSFKLNLKLQFFSTETSDEFNQPTELRKEIKNDEDVNDNFGATKCCSCKIGAVGPPGQKGRPGKNGRDGKAGLNGTPGHDAKSHPVSMENPCFRCSPGPPGSAGPPGAKGIVGPRGAPGPSGKTAKPGLAGPCGPPGPTGLPGLTGPKGYPGQPGDVTEEDGPPGPQGSRGQPGPPGRPGQRGISGKKGAQGLTGPPGKSGKNGRAGAPGIPGNEGRTGPKGLKGSCDYCPAPRTPPGY</sequence>
<dbReference type="AlphaFoldDB" id="A0A158RCW0"/>
<evidence type="ECO:0000256" key="2">
    <source>
        <dbReference type="SAM" id="MobiDB-lite"/>
    </source>
</evidence>
<protein>
    <submittedName>
        <fullName evidence="7">Col_cuticle_N domain-containing protein</fullName>
    </submittedName>
</protein>
<evidence type="ECO:0000256" key="1">
    <source>
        <dbReference type="ARBA" id="ARBA00022737"/>
    </source>
</evidence>
<name>A0A158RCW0_THECL</name>
<feature type="compositionally biased region" description="Low complexity" evidence="2">
    <location>
        <begin position="562"/>
        <end position="572"/>
    </location>
</feature>
<keyword evidence="3" id="KW-0472">Membrane</keyword>
<feature type="transmembrane region" description="Helical" evidence="3">
    <location>
        <begin position="43"/>
        <end position="66"/>
    </location>
</feature>
<keyword evidence="3" id="KW-0812">Transmembrane</keyword>
<dbReference type="Pfam" id="PF01484">
    <property type="entry name" value="Col_cuticle_N"/>
    <property type="match status" value="1"/>
</dbReference>
<dbReference type="WBParaSite" id="TCLT_0000909301-mRNA-1">
    <property type="protein sequence ID" value="TCLT_0000909301-mRNA-1"/>
    <property type="gene ID" value="TCLT_0000909301"/>
</dbReference>
<dbReference type="OMA" id="STMRINP"/>
<evidence type="ECO:0000313" key="6">
    <source>
        <dbReference type="Proteomes" id="UP000276776"/>
    </source>
</evidence>
<dbReference type="STRING" id="103827.A0A158RCW0"/>
<dbReference type="GO" id="GO:0042302">
    <property type="term" value="F:structural constituent of cuticle"/>
    <property type="evidence" value="ECO:0007669"/>
    <property type="project" value="InterPro"/>
</dbReference>
<evidence type="ECO:0000313" key="7">
    <source>
        <dbReference type="WBParaSite" id="TCLT_0000909301-mRNA-1"/>
    </source>
</evidence>
<reference evidence="5 6" key="2">
    <citation type="submission" date="2018-11" db="EMBL/GenBank/DDBJ databases">
        <authorList>
            <consortium name="Pathogen Informatics"/>
        </authorList>
    </citation>
    <scope>NUCLEOTIDE SEQUENCE [LARGE SCALE GENOMIC DNA]</scope>
</reference>
<feature type="compositionally biased region" description="Low complexity" evidence="2">
    <location>
        <begin position="228"/>
        <end position="249"/>
    </location>
</feature>
<keyword evidence="6" id="KW-1185">Reference proteome</keyword>
<accession>A0A158RCW0</accession>
<dbReference type="PANTHER" id="PTHR24637">
    <property type="entry name" value="COLLAGEN"/>
    <property type="match status" value="1"/>
</dbReference>
<feature type="region of interest" description="Disordered" evidence="2">
    <location>
        <begin position="160"/>
        <end position="258"/>
    </location>
</feature>
<evidence type="ECO:0000313" key="5">
    <source>
        <dbReference type="EMBL" id="VDN06686.1"/>
    </source>
</evidence>
<reference evidence="7" key="1">
    <citation type="submission" date="2016-04" db="UniProtKB">
        <authorList>
            <consortium name="WormBaseParasite"/>
        </authorList>
    </citation>
    <scope>IDENTIFICATION</scope>
</reference>
<gene>
    <name evidence="5" type="ORF">TCLT_LOCUS9082</name>
</gene>
<feature type="region of interest" description="Disordered" evidence="2">
    <location>
        <begin position="477"/>
        <end position="660"/>
    </location>
</feature>
<dbReference type="Proteomes" id="UP000276776">
    <property type="component" value="Unassembled WGS sequence"/>
</dbReference>
<dbReference type="InterPro" id="IPR002486">
    <property type="entry name" value="Col_cuticle_N"/>
</dbReference>
<dbReference type="PANTHER" id="PTHR24637:SF377">
    <property type="entry name" value="COLLAGEN TYPE IX ALPHA 1 CHAIN"/>
    <property type="match status" value="1"/>
</dbReference>
<feature type="domain" description="Nematode cuticle collagen N-terminal" evidence="4">
    <location>
        <begin position="43"/>
        <end position="91"/>
    </location>
</feature>
<dbReference type="EMBL" id="UYYF01004728">
    <property type="protein sequence ID" value="VDN06686.1"/>
    <property type="molecule type" value="Genomic_DNA"/>
</dbReference>
<feature type="transmembrane region" description="Helical" evidence="3">
    <location>
        <begin position="357"/>
        <end position="380"/>
    </location>
</feature>
<proteinExistence type="predicted"/>
<dbReference type="InterPro" id="IPR008160">
    <property type="entry name" value="Collagen"/>
</dbReference>
<organism evidence="7">
    <name type="scientific">Thelazia callipaeda</name>
    <name type="common">Oriental eyeworm</name>
    <name type="synonym">Parasitic nematode</name>
    <dbReference type="NCBI Taxonomy" id="103827"/>
    <lineage>
        <taxon>Eukaryota</taxon>
        <taxon>Metazoa</taxon>
        <taxon>Ecdysozoa</taxon>
        <taxon>Nematoda</taxon>
        <taxon>Chromadorea</taxon>
        <taxon>Rhabditida</taxon>
        <taxon>Spirurina</taxon>
        <taxon>Spiruromorpha</taxon>
        <taxon>Thelazioidea</taxon>
        <taxon>Thelaziidae</taxon>
        <taxon>Thelazia</taxon>
    </lineage>
</organism>
<keyword evidence="3" id="KW-1133">Transmembrane helix</keyword>